<dbReference type="Gene3D" id="1.10.10.620">
    <property type="entry name" value="ribosome modulation factor like domain"/>
    <property type="match status" value="1"/>
</dbReference>
<dbReference type="InterPro" id="IPR023200">
    <property type="entry name" value="RMF_sf"/>
</dbReference>
<accession>A0A4R7K2X8</accession>
<dbReference type="RefSeq" id="WP_133734697.1">
    <property type="nucleotide sequence ID" value="NZ_SOAX01000001.1"/>
</dbReference>
<evidence type="ECO:0000256" key="2">
    <source>
        <dbReference type="ARBA" id="ARBA00022845"/>
    </source>
</evidence>
<organism evidence="3 4">
    <name type="scientific">Halospina denitrificans</name>
    <dbReference type="NCBI Taxonomy" id="332522"/>
    <lineage>
        <taxon>Bacteria</taxon>
        <taxon>Pseudomonadati</taxon>
        <taxon>Pseudomonadota</taxon>
        <taxon>Gammaproteobacteria</taxon>
        <taxon>Halospina</taxon>
    </lineage>
</organism>
<evidence type="ECO:0000313" key="4">
    <source>
        <dbReference type="Proteomes" id="UP000295830"/>
    </source>
</evidence>
<name>A0A4R7K2X8_9GAMM</name>
<protein>
    <submittedName>
        <fullName evidence="3">Ribosome modulation factor</fullName>
    </submittedName>
</protein>
<proteinExistence type="predicted"/>
<comment type="caution">
    <text evidence="3">The sequence shown here is derived from an EMBL/GenBank/DDBJ whole genome shotgun (WGS) entry which is preliminary data.</text>
</comment>
<evidence type="ECO:0000256" key="1">
    <source>
        <dbReference type="ARBA" id="ARBA00022490"/>
    </source>
</evidence>
<dbReference type="GO" id="GO:0006417">
    <property type="term" value="P:regulation of translation"/>
    <property type="evidence" value="ECO:0007669"/>
    <property type="project" value="UniProtKB-KW"/>
</dbReference>
<dbReference type="InterPro" id="IPR007040">
    <property type="entry name" value="Ribosome_modulation_factor"/>
</dbReference>
<dbReference type="EMBL" id="SOAX01000001">
    <property type="protein sequence ID" value="TDT44303.1"/>
    <property type="molecule type" value="Genomic_DNA"/>
</dbReference>
<dbReference type="OrthoDB" id="6370285at2"/>
<dbReference type="Pfam" id="PF04957">
    <property type="entry name" value="RMF"/>
    <property type="match status" value="1"/>
</dbReference>
<reference evidence="3 4" key="1">
    <citation type="submission" date="2019-03" db="EMBL/GenBank/DDBJ databases">
        <title>Genomic Encyclopedia of Type Strains, Phase IV (KMG-IV): sequencing the most valuable type-strain genomes for metagenomic binning, comparative biology and taxonomic classification.</title>
        <authorList>
            <person name="Goeker M."/>
        </authorList>
    </citation>
    <scope>NUCLEOTIDE SEQUENCE [LARGE SCALE GENOMIC DNA]</scope>
    <source>
        <strain evidence="3 4">DSM 15505</strain>
    </source>
</reference>
<dbReference type="Proteomes" id="UP000295830">
    <property type="component" value="Unassembled WGS sequence"/>
</dbReference>
<keyword evidence="2" id="KW-0810">Translation regulation</keyword>
<dbReference type="AlphaFoldDB" id="A0A4R7K2X8"/>
<dbReference type="NCBIfam" id="NF011162">
    <property type="entry name" value="PRK14563.1"/>
    <property type="match status" value="1"/>
</dbReference>
<keyword evidence="4" id="KW-1185">Reference proteome</keyword>
<evidence type="ECO:0000313" key="3">
    <source>
        <dbReference type="EMBL" id="TDT44303.1"/>
    </source>
</evidence>
<keyword evidence="1" id="KW-0963">Cytoplasm</keyword>
<sequence>MSYGRELGWDLESLNKAYRQGCMAGRIQMEQNRCPYESDVVKAAWEAGWEDGAEMHAEQGSTANIA</sequence>
<gene>
    <name evidence="3" type="ORF">DES49_0405</name>
</gene>